<gene>
    <name evidence="1" type="ORF">HBH25_02530</name>
</gene>
<dbReference type="Pfam" id="PF13561">
    <property type="entry name" value="adh_short_C2"/>
    <property type="match status" value="1"/>
</dbReference>
<dbReference type="InterPro" id="IPR036291">
    <property type="entry name" value="NAD(P)-bd_dom_sf"/>
</dbReference>
<dbReference type="Gene3D" id="3.40.50.720">
    <property type="entry name" value="NAD(P)-binding Rossmann-like Domain"/>
    <property type="match status" value="1"/>
</dbReference>
<reference evidence="1 2" key="1">
    <citation type="submission" date="2020-03" db="EMBL/GenBank/DDBJ databases">
        <authorList>
            <person name="Wang L."/>
            <person name="He N."/>
            <person name="Li Y."/>
            <person name="Fang Y."/>
            <person name="Zhang F."/>
        </authorList>
    </citation>
    <scope>NUCLEOTIDE SEQUENCE [LARGE SCALE GENOMIC DNA]</scope>
    <source>
        <strain evidence="2">hsmgli-8</strain>
    </source>
</reference>
<protein>
    <submittedName>
        <fullName evidence="1">SDR family NAD(P)-dependent oxidoreductase</fullName>
    </submittedName>
</protein>
<dbReference type="Proteomes" id="UP000746535">
    <property type="component" value="Unassembled WGS sequence"/>
</dbReference>
<dbReference type="EMBL" id="JAAVJI010000001">
    <property type="protein sequence ID" value="NJO99741.1"/>
    <property type="molecule type" value="Genomic_DNA"/>
</dbReference>
<dbReference type="InterPro" id="IPR052184">
    <property type="entry name" value="SDR_enzymes"/>
</dbReference>
<sequence length="228" mass="24313">MNSLPQPYHALIIGATGTLGSAFAECLNQDPHCAGVVGLGRSTTPPLDLGLPNTIMAAAAQLAGQAPFDLIILATGVLHGEGFMPEKTLEALNQEQLLATFQANALGPALVLQQFLPLLSANGVMAVLSAKVGSIEDNRLGGWYSYRASKAALNMLVKTAAIESARRWPHKRLVALHPGTVTSPLSRPFRREARAPREAAADMLQVLDALRPEDHGGFFSYSGERLPW</sequence>
<dbReference type="SUPFAM" id="SSF51735">
    <property type="entry name" value="NAD(P)-binding Rossmann-fold domains"/>
    <property type="match status" value="1"/>
</dbReference>
<dbReference type="PRINTS" id="PR00081">
    <property type="entry name" value="GDHRDH"/>
</dbReference>
<keyword evidence="2" id="KW-1185">Reference proteome</keyword>
<organism evidence="1 2">
    <name type="scientific">Pseudomonas quercus</name>
    <dbReference type="NCBI Taxonomy" id="2722792"/>
    <lineage>
        <taxon>Bacteria</taxon>
        <taxon>Pseudomonadati</taxon>
        <taxon>Pseudomonadota</taxon>
        <taxon>Gammaproteobacteria</taxon>
        <taxon>Pseudomonadales</taxon>
        <taxon>Pseudomonadaceae</taxon>
        <taxon>Pseudomonas</taxon>
    </lineage>
</organism>
<proteinExistence type="predicted"/>
<accession>A0ABX0Y8Z9</accession>
<dbReference type="InterPro" id="IPR002347">
    <property type="entry name" value="SDR_fam"/>
</dbReference>
<dbReference type="PANTHER" id="PTHR45458:SF1">
    <property type="entry name" value="SHORT CHAIN DEHYDROGENASE"/>
    <property type="match status" value="1"/>
</dbReference>
<name>A0ABX0Y8Z9_9PSED</name>
<comment type="caution">
    <text evidence="1">The sequence shown here is derived from an EMBL/GenBank/DDBJ whole genome shotgun (WGS) entry which is preliminary data.</text>
</comment>
<dbReference type="PANTHER" id="PTHR45458">
    <property type="entry name" value="SHORT-CHAIN DEHYDROGENASE/REDUCTASE SDR"/>
    <property type="match status" value="1"/>
</dbReference>
<dbReference type="RefSeq" id="WP_168081155.1">
    <property type="nucleotide sequence ID" value="NZ_JAAVJI010000001.1"/>
</dbReference>
<evidence type="ECO:0000313" key="2">
    <source>
        <dbReference type="Proteomes" id="UP000746535"/>
    </source>
</evidence>
<evidence type="ECO:0000313" key="1">
    <source>
        <dbReference type="EMBL" id="NJO99741.1"/>
    </source>
</evidence>